<dbReference type="GO" id="GO:0016020">
    <property type="term" value="C:membrane"/>
    <property type="evidence" value="ECO:0007669"/>
    <property type="project" value="TreeGrafter"/>
</dbReference>
<feature type="compositionally biased region" description="Acidic residues" evidence="6">
    <location>
        <begin position="720"/>
        <end position="730"/>
    </location>
</feature>
<accession>A0A1E4U073</accession>
<feature type="region of interest" description="Disordered" evidence="6">
    <location>
        <begin position="698"/>
        <end position="730"/>
    </location>
</feature>
<feature type="compositionally biased region" description="Basic and acidic residues" evidence="6">
    <location>
        <begin position="703"/>
        <end position="713"/>
    </location>
</feature>
<evidence type="ECO:0000256" key="3">
    <source>
        <dbReference type="PIRSR" id="PIRSR600407-1"/>
    </source>
</evidence>
<comment type="similarity">
    <text evidence="1 5">Belongs to the GDA1/CD39 NTPase family.</text>
</comment>
<dbReference type="OrthoDB" id="6372431at2759"/>
<dbReference type="EMBL" id="KV454012">
    <property type="protein sequence ID" value="ODV97389.1"/>
    <property type="molecule type" value="Genomic_DNA"/>
</dbReference>
<dbReference type="Pfam" id="PF01150">
    <property type="entry name" value="GDA1_CD39"/>
    <property type="match status" value="1"/>
</dbReference>
<dbReference type="GO" id="GO:0005524">
    <property type="term" value="F:ATP binding"/>
    <property type="evidence" value="ECO:0007669"/>
    <property type="project" value="UniProtKB-KW"/>
</dbReference>
<dbReference type="AlphaFoldDB" id="A0A1E4U073"/>
<dbReference type="PROSITE" id="PS01238">
    <property type="entry name" value="GDA1_CD39_NTPASE"/>
    <property type="match status" value="1"/>
</dbReference>
<evidence type="ECO:0000256" key="5">
    <source>
        <dbReference type="RuleBase" id="RU003833"/>
    </source>
</evidence>
<evidence type="ECO:0000256" key="6">
    <source>
        <dbReference type="SAM" id="MobiDB-lite"/>
    </source>
</evidence>
<reference evidence="9" key="1">
    <citation type="submission" date="2016-05" db="EMBL/GenBank/DDBJ databases">
        <title>Comparative genomics of biotechnologically important yeasts.</title>
        <authorList>
            <consortium name="DOE Joint Genome Institute"/>
            <person name="Riley R."/>
            <person name="Haridas S."/>
            <person name="Wolfe K.H."/>
            <person name="Lopes M.R."/>
            <person name="Hittinger C.T."/>
            <person name="Goker M."/>
            <person name="Salamov A."/>
            <person name="Wisecaver J."/>
            <person name="Long T.M."/>
            <person name="Aerts A.L."/>
            <person name="Barry K."/>
            <person name="Choi C."/>
            <person name="Clum A."/>
            <person name="Coughlan A.Y."/>
            <person name="Deshpande S."/>
            <person name="Douglass A.P."/>
            <person name="Hanson S.J."/>
            <person name="Klenk H.-P."/>
            <person name="Labutti K."/>
            <person name="Lapidus A."/>
            <person name="Lindquist E."/>
            <person name="Lipzen A."/>
            <person name="Meier-Kolthoff J.P."/>
            <person name="Ohm R.A."/>
            <person name="Otillar R.P."/>
            <person name="Pangilinan J."/>
            <person name="Peng Y."/>
            <person name="Rokas A."/>
            <person name="Rosa C.A."/>
            <person name="Scheuner C."/>
            <person name="Sibirny A.A."/>
            <person name="Slot J.C."/>
            <person name="Stielow J.B."/>
            <person name="Sun H."/>
            <person name="Kurtzman C.P."/>
            <person name="Blackwell M."/>
            <person name="Grigoriev I.V."/>
            <person name="Jeffries T.W."/>
        </authorList>
    </citation>
    <scope>NUCLEOTIDE SEQUENCE [LARGE SCALE GENOMIC DNA]</scope>
    <source>
        <strain evidence="9">NRRL Y-2460</strain>
    </source>
</reference>
<keyword evidence="7" id="KW-0472">Membrane</keyword>
<dbReference type="Gene3D" id="3.30.420.40">
    <property type="match status" value="1"/>
</dbReference>
<dbReference type="Gene3D" id="3.30.420.150">
    <property type="entry name" value="Exopolyphosphatase. Domain 2"/>
    <property type="match status" value="1"/>
</dbReference>
<dbReference type="GO" id="GO:0046036">
    <property type="term" value="P:CTP metabolic process"/>
    <property type="evidence" value="ECO:0007669"/>
    <property type="project" value="TreeGrafter"/>
</dbReference>
<evidence type="ECO:0000256" key="4">
    <source>
        <dbReference type="PIRSR" id="PIRSR600407-2"/>
    </source>
</evidence>
<proteinExistence type="inferred from homology"/>
<evidence type="ECO:0000256" key="7">
    <source>
        <dbReference type="SAM" id="Phobius"/>
    </source>
</evidence>
<dbReference type="InterPro" id="IPR000407">
    <property type="entry name" value="GDA1_CD39_NTPase"/>
</dbReference>
<protein>
    <recommendedName>
        <fullName evidence="10">Golgi apyrase</fullName>
    </recommendedName>
</protein>
<feature type="region of interest" description="Disordered" evidence="6">
    <location>
        <begin position="573"/>
        <end position="600"/>
    </location>
</feature>
<name>A0A1E4U073_PACTA</name>
<evidence type="ECO:0000256" key="2">
    <source>
        <dbReference type="ARBA" id="ARBA00022801"/>
    </source>
</evidence>
<keyword evidence="4" id="KW-0547">Nucleotide-binding</keyword>
<feature type="compositionally biased region" description="Acidic residues" evidence="6">
    <location>
        <begin position="578"/>
        <end position="600"/>
    </location>
</feature>
<keyword evidence="9" id="KW-1185">Reference proteome</keyword>
<dbReference type="GO" id="GO:0045134">
    <property type="term" value="F:UDP phosphatase activity"/>
    <property type="evidence" value="ECO:0007669"/>
    <property type="project" value="TreeGrafter"/>
</dbReference>
<organism evidence="8 9">
    <name type="scientific">Pachysolen tannophilus NRRL Y-2460</name>
    <dbReference type="NCBI Taxonomy" id="669874"/>
    <lineage>
        <taxon>Eukaryota</taxon>
        <taxon>Fungi</taxon>
        <taxon>Dikarya</taxon>
        <taxon>Ascomycota</taxon>
        <taxon>Saccharomycotina</taxon>
        <taxon>Pichiomycetes</taxon>
        <taxon>Pachysolenaceae</taxon>
        <taxon>Pachysolen</taxon>
    </lineage>
</organism>
<sequence length="730" mass="82303">MDIKEKRKQEQGPVKNSEGIPYNYIIIIDAGSKGSRAYIYNWLDAKTIYSKTIDDDREDLKKKNLNLNLNLNLKFFKRIDVNLFNDNQLPAVGTESKWFKKIKPGLSTFNKQPKDSGNHHIKYLLESVSKIIPILQHNRTPIFLHATAGLRLLPPEEQKNLLNQVCKYILKNYKFYLPDCSSHINIIDGDVEGLYGWIALNYLMDSLEISKLNHNNEKSHSTYGLLDMGGGSTQISFQPNASEETAHSNALFNLQLASLGHSEPDLNVNVFASSFLGYGLTQARETYIERLKKIKQIEIEKIENNALISDSCLPKGYLDQTNSIIGSGNFSDCMQLIYPLLITSETPNSSSCLLTDPQDISSCLLSDDIPSLNFSSEKFIGVSGYWDAVSHLLNIDKNVNMGDYGNAYSYESFSLETEKICNMPWQELDRLNNNYKINKKNSETSSNAALKDLTDEELADLCFRSSWILSILHRGLGFPKANGLDTAESNDNDTQRIAPFRVADKIHGSEFTWTLGRAVLYSSGEAALAYAEKYGLSKPKIGYYHNSSPNLFVYGAEVDGVSPRPVFTERQNAHYDDHDDDNNDDDNDNENDDDDDDDDDSMWDSIDDIHKGYTSLILLVILLLIVYFMLGSTKRTLIIKAIKKTLNNALKKFKKSPVIRTITEKLGGSYRRINNSSSNNKNGDIEMAVTDFELNEIEGSSSDARDNIDKTVDETFVISDGEEEEEEEDN</sequence>
<feature type="binding site" evidence="4">
    <location>
        <begin position="230"/>
        <end position="234"/>
    </location>
    <ligand>
        <name>ATP</name>
        <dbReference type="ChEBI" id="CHEBI:30616"/>
    </ligand>
</feature>
<dbReference type="Proteomes" id="UP000094236">
    <property type="component" value="Unassembled WGS sequence"/>
</dbReference>
<feature type="transmembrane region" description="Helical" evidence="7">
    <location>
        <begin position="612"/>
        <end position="630"/>
    </location>
</feature>
<dbReference type="STRING" id="669874.A0A1E4U073"/>
<evidence type="ECO:0000313" key="9">
    <source>
        <dbReference type="Proteomes" id="UP000094236"/>
    </source>
</evidence>
<gene>
    <name evidence="8" type="ORF">PACTADRAFT_49110</name>
</gene>
<dbReference type="GO" id="GO:0005794">
    <property type="term" value="C:Golgi apparatus"/>
    <property type="evidence" value="ECO:0007669"/>
    <property type="project" value="TreeGrafter"/>
</dbReference>
<evidence type="ECO:0008006" key="10">
    <source>
        <dbReference type="Google" id="ProtNLM"/>
    </source>
</evidence>
<dbReference type="PANTHER" id="PTHR11782">
    <property type="entry name" value="ADENOSINE/GUANOSINE DIPHOSPHATASE"/>
    <property type="match status" value="1"/>
</dbReference>
<keyword evidence="4" id="KW-0067">ATP-binding</keyword>
<evidence type="ECO:0000256" key="1">
    <source>
        <dbReference type="ARBA" id="ARBA00009283"/>
    </source>
</evidence>
<feature type="active site" description="Proton acceptor" evidence="3">
    <location>
        <position position="192"/>
    </location>
</feature>
<dbReference type="PANTHER" id="PTHR11782:SF121">
    <property type="entry name" value="NUCLEOSIDE-DIPHOSPHATASE MIG-23"/>
    <property type="match status" value="1"/>
</dbReference>
<dbReference type="GO" id="GO:0006256">
    <property type="term" value="P:UDP catabolic process"/>
    <property type="evidence" value="ECO:0007669"/>
    <property type="project" value="TreeGrafter"/>
</dbReference>
<keyword evidence="7" id="KW-1133">Transmembrane helix</keyword>
<keyword evidence="2 5" id="KW-0378">Hydrolase</keyword>
<dbReference type="GO" id="GO:0004382">
    <property type="term" value="F:GDP phosphatase activity"/>
    <property type="evidence" value="ECO:0007669"/>
    <property type="project" value="TreeGrafter"/>
</dbReference>
<evidence type="ECO:0000313" key="8">
    <source>
        <dbReference type="EMBL" id="ODV97389.1"/>
    </source>
</evidence>
<dbReference type="GO" id="GO:0017111">
    <property type="term" value="F:ribonucleoside triphosphate phosphatase activity"/>
    <property type="evidence" value="ECO:0007669"/>
    <property type="project" value="TreeGrafter"/>
</dbReference>
<keyword evidence="7" id="KW-0812">Transmembrane</keyword>